<feature type="transmembrane region" description="Helical" evidence="2">
    <location>
        <begin position="48"/>
        <end position="69"/>
    </location>
</feature>
<evidence type="ECO:0000313" key="4">
    <source>
        <dbReference type="Proteomes" id="UP000481109"/>
    </source>
</evidence>
<comment type="caution">
    <text evidence="3">The sequence shown here is derived from an EMBL/GenBank/DDBJ whole genome shotgun (WGS) entry which is preliminary data.</text>
</comment>
<keyword evidence="4" id="KW-1185">Reference proteome</keyword>
<accession>A0A6G4XUS4</accession>
<dbReference type="EMBL" id="JAAKZW010000224">
    <property type="protein sequence ID" value="NGO80520.1"/>
    <property type="molecule type" value="Genomic_DNA"/>
</dbReference>
<feature type="region of interest" description="Disordered" evidence="1">
    <location>
        <begin position="74"/>
        <end position="97"/>
    </location>
</feature>
<proteinExistence type="predicted"/>
<gene>
    <name evidence="3" type="ORF">G6045_33415</name>
</gene>
<evidence type="ECO:0000256" key="2">
    <source>
        <dbReference type="SAM" id="Phobius"/>
    </source>
</evidence>
<evidence type="ECO:0000313" key="3">
    <source>
        <dbReference type="EMBL" id="NGO80520.1"/>
    </source>
</evidence>
<keyword evidence="2" id="KW-0812">Transmembrane</keyword>
<organism evidence="3 4">
    <name type="scientific">Streptomyces mesophilus</name>
    <dbReference type="NCBI Taxonomy" id="1775132"/>
    <lineage>
        <taxon>Bacteria</taxon>
        <taxon>Bacillati</taxon>
        <taxon>Actinomycetota</taxon>
        <taxon>Actinomycetes</taxon>
        <taxon>Kitasatosporales</taxon>
        <taxon>Streptomycetaceae</taxon>
        <taxon>Streptomyces</taxon>
    </lineage>
</organism>
<dbReference type="AlphaFoldDB" id="A0A6G4XUS4"/>
<name>A0A6G4XUS4_9ACTN</name>
<evidence type="ECO:0000256" key="1">
    <source>
        <dbReference type="SAM" id="MobiDB-lite"/>
    </source>
</evidence>
<dbReference type="Proteomes" id="UP000481109">
    <property type="component" value="Unassembled WGS sequence"/>
</dbReference>
<feature type="compositionally biased region" description="Basic residues" evidence="1">
    <location>
        <begin position="84"/>
        <end position="97"/>
    </location>
</feature>
<dbReference type="RefSeq" id="WP_165335939.1">
    <property type="nucleotide sequence ID" value="NZ_JAAKZW010000224.1"/>
</dbReference>
<reference evidence="3 4" key="1">
    <citation type="submission" date="2020-02" db="EMBL/GenBank/DDBJ databases">
        <title>Whole-genome analyses of novel actinobacteria.</title>
        <authorList>
            <person name="Sahin N."/>
            <person name="Tokatli A."/>
        </authorList>
    </citation>
    <scope>NUCLEOTIDE SEQUENCE [LARGE SCALE GENOMIC DNA]</scope>
    <source>
        <strain evidence="3 4">YC504</strain>
    </source>
</reference>
<keyword evidence="2" id="KW-1133">Transmembrane helix</keyword>
<protein>
    <submittedName>
        <fullName evidence="3">Uncharacterized protein</fullName>
    </submittedName>
</protein>
<keyword evidence="2" id="KW-0472">Membrane</keyword>
<sequence length="97" mass="10891">MATKNDQSKHLRAVRQMRRIRAFYALGVLLWAATAAWGGSENPGSRQMWVPVLMLVVFAGLLAGTTLWLRQHRSEEADQPAHHAAPRRPAVRRHVSA</sequence>